<reference evidence="2 3" key="1">
    <citation type="submission" date="2023-01" db="EMBL/GenBank/DDBJ databases">
        <title>Complete genome sequence of Roseicyclus marinus strain Dej080120_10.</title>
        <authorList>
            <person name="Ueki S."/>
            <person name="Maruyama F."/>
        </authorList>
    </citation>
    <scope>NUCLEOTIDE SEQUENCE [LARGE SCALE GENOMIC DNA]</scope>
    <source>
        <strain evidence="2 3">Dej080120_10</strain>
    </source>
</reference>
<organism evidence="2 3">
    <name type="scientific">Roseicyclus marinus</name>
    <dbReference type="NCBI Taxonomy" id="2161673"/>
    <lineage>
        <taxon>Bacteria</taxon>
        <taxon>Pseudomonadati</taxon>
        <taxon>Pseudomonadota</taxon>
        <taxon>Alphaproteobacteria</taxon>
        <taxon>Rhodobacterales</taxon>
        <taxon>Roseobacteraceae</taxon>
        <taxon>Roseicyclus</taxon>
    </lineage>
</organism>
<dbReference type="Proteomes" id="UP001337723">
    <property type="component" value="Chromosome"/>
</dbReference>
<dbReference type="RefSeq" id="WP_338274377.1">
    <property type="nucleotide sequence ID" value="NZ_AP027266.1"/>
</dbReference>
<protein>
    <submittedName>
        <fullName evidence="2">Flavin reductase</fullName>
    </submittedName>
</protein>
<feature type="domain" description="Flavin reductase like" evidence="1">
    <location>
        <begin position="18"/>
        <end position="173"/>
    </location>
</feature>
<dbReference type="GO" id="GO:0010181">
    <property type="term" value="F:FMN binding"/>
    <property type="evidence" value="ECO:0007669"/>
    <property type="project" value="InterPro"/>
</dbReference>
<dbReference type="SMART" id="SM00903">
    <property type="entry name" value="Flavin_Reduct"/>
    <property type="match status" value="1"/>
</dbReference>
<gene>
    <name evidence="2" type="ORF">MACH21_06540</name>
</gene>
<dbReference type="SUPFAM" id="SSF50475">
    <property type="entry name" value="FMN-binding split barrel"/>
    <property type="match status" value="1"/>
</dbReference>
<sequence>MFYRPADGHGLPHNPFNAIVTPRPIGWISTRGADGSDNLAPYSFFNAVAYVPPQVMFASTSAKEDRGDTKDSVANIRETGVFCVNIVEYAMRDAMNQTSGPWPRETDEFALAGIDRADCETIQCSRVAGAPAALECRLTRIVQLEGAANFAVFGEVIGVHMRDDCLKDGEFDVLSFNPLTRMGYRDYSVIREKFSLKRPGE</sequence>
<evidence type="ECO:0000259" key="1">
    <source>
        <dbReference type="SMART" id="SM00903"/>
    </source>
</evidence>
<accession>A0AA48KHB6</accession>
<dbReference type="InterPro" id="IPR002563">
    <property type="entry name" value="Flavin_Rdtase-like_dom"/>
</dbReference>
<dbReference type="EMBL" id="AP027266">
    <property type="protein sequence ID" value="BDW84477.1"/>
    <property type="molecule type" value="Genomic_DNA"/>
</dbReference>
<dbReference type="InterPro" id="IPR012349">
    <property type="entry name" value="Split_barrel_FMN-bd"/>
</dbReference>
<dbReference type="Pfam" id="PF01613">
    <property type="entry name" value="Flavin_Reduct"/>
    <property type="match status" value="1"/>
</dbReference>
<evidence type="ECO:0000313" key="3">
    <source>
        <dbReference type="Proteomes" id="UP001337723"/>
    </source>
</evidence>
<keyword evidence="3" id="KW-1185">Reference proteome</keyword>
<proteinExistence type="predicted"/>
<dbReference type="KEGG" id="rmai:MACH21_06540"/>
<evidence type="ECO:0000313" key="2">
    <source>
        <dbReference type="EMBL" id="BDW84477.1"/>
    </source>
</evidence>
<dbReference type="GO" id="GO:0016646">
    <property type="term" value="F:oxidoreductase activity, acting on the CH-NH group of donors, NAD or NADP as acceptor"/>
    <property type="evidence" value="ECO:0007669"/>
    <property type="project" value="UniProtKB-ARBA"/>
</dbReference>
<dbReference type="PANTHER" id="PTHR43812">
    <property type="entry name" value="BLR2425 PROTEIN"/>
    <property type="match status" value="1"/>
</dbReference>
<dbReference type="Gene3D" id="2.30.110.10">
    <property type="entry name" value="Electron Transport, Fmn-binding Protein, Chain A"/>
    <property type="match status" value="1"/>
</dbReference>
<dbReference type="AlphaFoldDB" id="A0AA48KHB6"/>
<dbReference type="PANTHER" id="PTHR43812:SF2">
    <property type="entry name" value="FLAVIN REDUCTASE LIKE DOMAIN-CONTAINING PROTEIN"/>
    <property type="match status" value="1"/>
</dbReference>
<name>A0AA48KHB6_9RHOB</name>